<keyword evidence="5" id="KW-0472">Membrane</keyword>
<evidence type="ECO:0000256" key="5">
    <source>
        <dbReference type="ARBA" id="ARBA00023136"/>
    </source>
</evidence>
<reference evidence="11 12" key="1">
    <citation type="submission" date="2022-07" db="EMBL/GenBank/DDBJ databases">
        <title>Genome-wide signatures of adaptation to extreme environments.</title>
        <authorList>
            <person name="Cho C.H."/>
            <person name="Yoon H.S."/>
        </authorList>
    </citation>
    <scope>NUCLEOTIDE SEQUENCE [LARGE SCALE GENOMIC DNA]</scope>
    <source>
        <strain evidence="11 12">DBV 063 E5</strain>
    </source>
</reference>
<evidence type="ECO:0000259" key="10">
    <source>
        <dbReference type="Pfam" id="PF10502"/>
    </source>
</evidence>
<dbReference type="InterPro" id="IPR052064">
    <property type="entry name" value="Mito_IMP1_subunit"/>
</dbReference>
<accession>A0AAV9IYQ1</accession>
<feature type="active site" evidence="7">
    <location>
        <position position="82"/>
    </location>
</feature>
<name>A0AAV9IYQ1_CYACA</name>
<dbReference type="GO" id="GO:0006465">
    <property type="term" value="P:signal peptide processing"/>
    <property type="evidence" value="ECO:0007669"/>
    <property type="project" value="InterPro"/>
</dbReference>
<evidence type="ECO:0000256" key="3">
    <source>
        <dbReference type="ARBA" id="ARBA00022801"/>
    </source>
</evidence>
<dbReference type="GO" id="GO:0004252">
    <property type="term" value="F:serine-type endopeptidase activity"/>
    <property type="evidence" value="ECO:0007669"/>
    <property type="project" value="InterPro"/>
</dbReference>
<evidence type="ECO:0000256" key="1">
    <source>
        <dbReference type="ARBA" id="ARBA00004273"/>
    </source>
</evidence>
<dbReference type="InterPro" id="IPR036286">
    <property type="entry name" value="LexA/Signal_pep-like_sf"/>
</dbReference>
<keyword evidence="12" id="KW-1185">Reference proteome</keyword>
<gene>
    <name evidence="11" type="ORF">CDCA_CDCA11G3258</name>
</gene>
<dbReference type="CDD" id="cd06530">
    <property type="entry name" value="S26_SPase_I"/>
    <property type="match status" value="1"/>
</dbReference>
<evidence type="ECO:0000256" key="6">
    <source>
        <dbReference type="ARBA" id="ARBA00038445"/>
    </source>
</evidence>
<evidence type="ECO:0000256" key="8">
    <source>
        <dbReference type="RuleBase" id="RU362041"/>
    </source>
</evidence>
<dbReference type="AlphaFoldDB" id="A0AAV9IYQ1"/>
<proteinExistence type="inferred from homology"/>
<comment type="caution">
    <text evidence="11">The sequence shown here is derived from an EMBL/GenBank/DDBJ whole genome shotgun (WGS) entry which is preliminary data.</text>
</comment>
<comment type="similarity">
    <text evidence="6">Belongs to the peptidase S26 family. IMP1 subfamily.</text>
</comment>
<feature type="domain" description="Peptidase S26" evidence="10">
    <location>
        <begin position="12"/>
        <end position="159"/>
    </location>
</feature>
<comment type="subcellular location">
    <subcellularLocation>
        <location evidence="1 8">Mitochondrion inner membrane</location>
    </subcellularLocation>
</comment>
<sequence length="211" mass="22469">MSGLAGAVRRAVTFLKVGCAVFLFQRHVAELTVCVGPSMLPTLGVTGDVVVLEHVSPHWRGYQTGDVVVAVSPTDPRVHICKRVVAVAGETVPASSATLISNDALLVEETKPGTTPSLVSIQRGYVWLEGDNPENSTDSRHYGPVPVALVRGRVAFRVYPFHSAGAIPRQRPLRGPVGVAMAASEETRPAPEQPPRGADNRRRAEPPTSQG</sequence>
<protein>
    <recommendedName>
        <fullName evidence="8">Mitochondrial inner membrane protease subunit</fullName>
        <ecNumber evidence="8">3.4.21.-</ecNumber>
    </recommendedName>
</protein>
<dbReference type="SUPFAM" id="SSF51306">
    <property type="entry name" value="LexA/Signal peptidase"/>
    <property type="match status" value="1"/>
</dbReference>
<keyword evidence="2 8" id="KW-0999">Mitochondrion inner membrane</keyword>
<dbReference type="GO" id="GO:0006627">
    <property type="term" value="P:protein processing involved in protein targeting to mitochondrion"/>
    <property type="evidence" value="ECO:0007669"/>
    <property type="project" value="TreeGrafter"/>
</dbReference>
<dbReference type="Proteomes" id="UP001301350">
    <property type="component" value="Unassembled WGS sequence"/>
</dbReference>
<dbReference type="NCBIfam" id="TIGR02227">
    <property type="entry name" value="sigpep_I_bact"/>
    <property type="match status" value="1"/>
</dbReference>
<evidence type="ECO:0000256" key="7">
    <source>
        <dbReference type="PIRSR" id="PIRSR600223-1"/>
    </source>
</evidence>
<organism evidence="11 12">
    <name type="scientific">Cyanidium caldarium</name>
    <name type="common">Red alga</name>
    <dbReference type="NCBI Taxonomy" id="2771"/>
    <lineage>
        <taxon>Eukaryota</taxon>
        <taxon>Rhodophyta</taxon>
        <taxon>Bangiophyceae</taxon>
        <taxon>Cyanidiales</taxon>
        <taxon>Cyanidiaceae</taxon>
        <taxon>Cyanidium</taxon>
    </lineage>
</organism>
<dbReference type="PRINTS" id="PR00727">
    <property type="entry name" value="LEADERPTASE"/>
</dbReference>
<evidence type="ECO:0000256" key="4">
    <source>
        <dbReference type="ARBA" id="ARBA00023128"/>
    </source>
</evidence>
<keyword evidence="3 8" id="KW-0378">Hydrolase</keyword>
<evidence type="ECO:0000256" key="2">
    <source>
        <dbReference type="ARBA" id="ARBA00022792"/>
    </source>
</evidence>
<dbReference type="EC" id="3.4.21.-" evidence="8"/>
<dbReference type="PANTHER" id="PTHR12383:SF16">
    <property type="entry name" value="MITOCHONDRIAL INNER MEMBRANE PROTEASE SUBUNIT 1"/>
    <property type="match status" value="1"/>
</dbReference>
<feature type="active site" evidence="7">
    <location>
        <position position="38"/>
    </location>
</feature>
<dbReference type="EMBL" id="JANCYW010000011">
    <property type="protein sequence ID" value="KAK4537233.1"/>
    <property type="molecule type" value="Genomic_DNA"/>
</dbReference>
<keyword evidence="4 8" id="KW-0496">Mitochondrion</keyword>
<evidence type="ECO:0000313" key="12">
    <source>
        <dbReference type="Proteomes" id="UP001301350"/>
    </source>
</evidence>
<dbReference type="Pfam" id="PF10502">
    <property type="entry name" value="Peptidase_S26"/>
    <property type="match status" value="1"/>
</dbReference>
<dbReference type="InterPro" id="IPR019533">
    <property type="entry name" value="Peptidase_S26"/>
</dbReference>
<dbReference type="GO" id="GO:0042720">
    <property type="term" value="C:mitochondrial inner membrane peptidase complex"/>
    <property type="evidence" value="ECO:0007669"/>
    <property type="project" value="TreeGrafter"/>
</dbReference>
<feature type="region of interest" description="Disordered" evidence="9">
    <location>
        <begin position="167"/>
        <end position="211"/>
    </location>
</feature>
<dbReference type="Gene3D" id="2.10.109.10">
    <property type="entry name" value="Umud Fragment, subunit A"/>
    <property type="match status" value="1"/>
</dbReference>
<dbReference type="PANTHER" id="PTHR12383">
    <property type="entry name" value="PROTEASE FAMILY S26 MITOCHONDRIAL INNER MEMBRANE PROTEASE-RELATED"/>
    <property type="match status" value="1"/>
</dbReference>
<dbReference type="InterPro" id="IPR000223">
    <property type="entry name" value="Pept_S26A_signal_pept_1"/>
</dbReference>
<evidence type="ECO:0000313" key="11">
    <source>
        <dbReference type="EMBL" id="KAK4537233.1"/>
    </source>
</evidence>
<evidence type="ECO:0000256" key="9">
    <source>
        <dbReference type="SAM" id="MobiDB-lite"/>
    </source>
</evidence>
<keyword evidence="8" id="KW-0645">Protease</keyword>